<dbReference type="Proteomes" id="UP000007875">
    <property type="component" value="Unassembled WGS sequence"/>
</dbReference>
<keyword evidence="2 9" id="KW-0479">Metal-binding</keyword>
<feature type="binding site" evidence="8">
    <location>
        <begin position="197"/>
        <end position="203"/>
    </location>
    <ligand>
        <name>GTP</name>
        <dbReference type="ChEBI" id="CHEBI:37565"/>
    </ligand>
</feature>
<keyword evidence="6" id="KW-0807">Transducer</keyword>
<dbReference type="Gene3D" id="3.40.50.300">
    <property type="entry name" value="P-loop containing nucleotide triphosphate hydrolases"/>
    <property type="match status" value="1"/>
</dbReference>
<reference evidence="12" key="1">
    <citation type="submission" date="2003-08" db="EMBL/GenBank/DDBJ databases">
        <authorList>
            <person name="Birren B."/>
            <person name="Nusbaum C."/>
            <person name="Abebe A."/>
            <person name="Abouelleil A."/>
            <person name="Adekoya E."/>
            <person name="Ait-zahra M."/>
            <person name="Allen N."/>
            <person name="Allen T."/>
            <person name="An P."/>
            <person name="Anderson M."/>
            <person name="Anderson S."/>
            <person name="Arachchi H."/>
            <person name="Armbruster J."/>
            <person name="Bachantsang P."/>
            <person name="Baldwin J."/>
            <person name="Barry A."/>
            <person name="Bayul T."/>
            <person name="Blitshsteyn B."/>
            <person name="Bloom T."/>
            <person name="Blye J."/>
            <person name="Boguslavskiy L."/>
            <person name="Borowsky M."/>
            <person name="Boukhgalter B."/>
            <person name="Brunache A."/>
            <person name="Butler J."/>
            <person name="Calixte N."/>
            <person name="Calvo S."/>
            <person name="Camarata J."/>
            <person name="Campo K."/>
            <person name="Chang J."/>
            <person name="Cheshatsang Y."/>
            <person name="Citroen M."/>
            <person name="Collymore A."/>
            <person name="Considine T."/>
            <person name="Cook A."/>
            <person name="Cooke P."/>
            <person name="Corum B."/>
            <person name="Cuomo C."/>
            <person name="David R."/>
            <person name="Dawoe T."/>
            <person name="Degray S."/>
            <person name="Dodge S."/>
            <person name="Dooley K."/>
            <person name="Dorje P."/>
            <person name="Dorjee K."/>
            <person name="Dorris L."/>
            <person name="Duffey N."/>
            <person name="Dupes A."/>
            <person name="Elkins T."/>
            <person name="Engels R."/>
            <person name="Erickson J."/>
            <person name="Farina A."/>
            <person name="Faro S."/>
            <person name="Ferreira P."/>
            <person name="Fischer H."/>
            <person name="Fitzgerald M."/>
            <person name="Foley K."/>
            <person name="Gage D."/>
            <person name="Galagan J."/>
            <person name="Gearin G."/>
            <person name="Gnerre S."/>
            <person name="Gnirke A."/>
            <person name="Goyette A."/>
            <person name="Graham J."/>
            <person name="Grandbois E."/>
            <person name="Gyaltsen K."/>
            <person name="Hafez N."/>
            <person name="Hagopian D."/>
            <person name="Hagos B."/>
            <person name="Hall J."/>
            <person name="Hatcher B."/>
            <person name="Heller A."/>
            <person name="Higgins H."/>
            <person name="Honan T."/>
            <person name="Horn A."/>
            <person name="Houde N."/>
            <person name="Hughes L."/>
            <person name="Hulme W."/>
            <person name="Husby E."/>
            <person name="Iliev I."/>
            <person name="Jaffe D."/>
            <person name="Jones C."/>
            <person name="Kamal M."/>
            <person name="Kamat A."/>
            <person name="Kamvysselis M."/>
            <person name="Karlsson E."/>
            <person name="Kells C."/>
            <person name="Kieu A."/>
            <person name="Kisner P."/>
            <person name="Kodira C."/>
            <person name="Kulbokas E."/>
            <person name="Labutti K."/>
            <person name="Lama D."/>
            <person name="Landers T."/>
            <person name="Leger J."/>
            <person name="Levine S."/>
            <person name="Lewis D."/>
            <person name="Lewis T."/>
            <person name="Lindblad-toh K."/>
            <person name="Liu X."/>
            <person name="Lokyitsang T."/>
            <person name="Lokyitsang Y."/>
            <person name="Lucien O."/>
            <person name="Lui A."/>
            <person name="Ma L.J."/>
            <person name="Mabbitt R."/>
            <person name="Macdonald J."/>
            <person name="Maclean C."/>
            <person name="Major J."/>
            <person name="Manning J."/>
            <person name="Marabella R."/>
            <person name="Maru K."/>
            <person name="Matthews C."/>
            <person name="Mauceli E."/>
            <person name="Mccarthy M."/>
            <person name="Mcdonough S."/>
            <person name="Mcghee T."/>
            <person name="Meldrim J."/>
            <person name="Meneus L."/>
            <person name="Mesirov J."/>
            <person name="Mihalev A."/>
            <person name="Mihova T."/>
            <person name="Mikkelsen T."/>
            <person name="Mlenga V."/>
            <person name="Moru K."/>
            <person name="Mozes J."/>
            <person name="Mulrain L."/>
            <person name="Munson G."/>
            <person name="Naylor J."/>
            <person name="Newes C."/>
            <person name="Nguyen C."/>
            <person name="Nguyen N."/>
            <person name="Nguyen T."/>
            <person name="Nicol R."/>
            <person name="Nielsen C."/>
            <person name="Nizzari M."/>
            <person name="Norbu C."/>
            <person name="Norbu N."/>
            <person name="O'donnell P."/>
            <person name="Okoawo O."/>
            <person name="O'leary S."/>
            <person name="Omotosho B."/>
            <person name="O'neill K."/>
            <person name="Osman S."/>
            <person name="Parker S."/>
            <person name="Perrin D."/>
            <person name="Phunkhang P."/>
            <person name="Piqani B."/>
            <person name="Purcell S."/>
            <person name="Rachupka T."/>
            <person name="Ramasamy U."/>
            <person name="Rameau R."/>
            <person name="Ray V."/>
            <person name="Raymond C."/>
            <person name="Retta R."/>
            <person name="Richardson S."/>
            <person name="Rise C."/>
            <person name="Rodriguez J."/>
            <person name="Rogers J."/>
            <person name="Rogov P."/>
            <person name="Rutman M."/>
            <person name="Schupbach R."/>
            <person name="Seaman C."/>
            <person name="Settipalli S."/>
            <person name="Sharpe T."/>
            <person name="Sheridan J."/>
            <person name="Sherpa N."/>
            <person name="Shi J."/>
            <person name="Smirnov S."/>
            <person name="Smith C."/>
            <person name="Sougnez C."/>
            <person name="Spencer B."/>
            <person name="Stalker J."/>
            <person name="Stange-thomann N."/>
            <person name="Stavropoulos S."/>
            <person name="Stetson K."/>
            <person name="Stone C."/>
            <person name="Stone S."/>
            <person name="Stubbs M."/>
            <person name="Talamas J."/>
            <person name="Tchuinga P."/>
            <person name="Tenzing P."/>
            <person name="Tesfaye S."/>
            <person name="Theodore J."/>
            <person name="Thoulutsang Y."/>
            <person name="Topham K."/>
            <person name="Towey S."/>
            <person name="Tsamla T."/>
            <person name="Tsomo N."/>
            <person name="Vallee D."/>
            <person name="Vassiliev H."/>
            <person name="Venkataraman V."/>
            <person name="Vinson J."/>
            <person name="Vo A."/>
            <person name="Wade C."/>
            <person name="Wang S."/>
            <person name="Wangchuk T."/>
            <person name="Wangdi T."/>
            <person name="Whittaker C."/>
            <person name="Wilkinson J."/>
            <person name="Wu Y."/>
            <person name="Wyman D."/>
            <person name="Yadav S."/>
            <person name="Yang S."/>
            <person name="Yang X."/>
            <person name="Yeager S."/>
            <person name="Yee E."/>
            <person name="Young G."/>
            <person name="Zainoun J."/>
            <person name="Zembeck L."/>
            <person name="Zimmer A."/>
            <person name="Zody M."/>
            <person name="Lander E."/>
        </authorList>
    </citation>
    <scope>NUCLEOTIDE SEQUENCE [LARGE SCALE GENOMIC DNA]</scope>
</reference>
<dbReference type="OMA" id="FFANTSM"/>
<dbReference type="Pfam" id="PF00503">
    <property type="entry name" value="G-alpha"/>
    <property type="match status" value="1"/>
</dbReference>
<feature type="region of interest" description="Disordered" evidence="10">
    <location>
        <begin position="23"/>
        <end position="43"/>
    </location>
</feature>
<feature type="binding site" evidence="8">
    <location>
        <begin position="291"/>
        <end position="294"/>
    </location>
    <ligand>
        <name>GTP</name>
        <dbReference type="ChEBI" id="CHEBI:37565"/>
    </ligand>
</feature>
<evidence type="ECO:0000313" key="11">
    <source>
        <dbReference type="Ensembl" id="ENSCSAVP00000016326.1"/>
    </source>
</evidence>
<dbReference type="PANTHER" id="PTHR10218">
    <property type="entry name" value="GTP-BINDING PROTEIN ALPHA SUBUNIT"/>
    <property type="match status" value="1"/>
</dbReference>
<keyword evidence="7" id="KW-0449">Lipoprotein</keyword>
<feature type="binding site" evidence="8">
    <location>
        <begin position="68"/>
        <end position="73"/>
    </location>
    <ligand>
        <name>GTP</name>
        <dbReference type="ChEBI" id="CHEBI:37565"/>
    </ligand>
</feature>
<dbReference type="GO" id="GO:0031683">
    <property type="term" value="F:G-protein beta/gamma-subunit complex binding"/>
    <property type="evidence" value="ECO:0007669"/>
    <property type="project" value="InterPro"/>
</dbReference>
<evidence type="ECO:0000256" key="4">
    <source>
        <dbReference type="ARBA" id="ARBA00022842"/>
    </source>
</evidence>
<dbReference type="GO" id="GO:0046872">
    <property type="term" value="F:metal ion binding"/>
    <property type="evidence" value="ECO:0007669"/>
    <property type="project" value="UniProtKB-KW"/>
</dbReference>
<dbReference type="eggNOG" id="KOG0082">
    <property type="taxonomic scope" value="Eukaryota"/>
</dbReference>
<organism evidence="11 12">
    <name type="scientific">Ciona savignyi</name>
    <name type="common">Pacific transparent sea squirt</name>
    <dbReference type="NCBI Taxonomy" id="51511"/>
    <lineage>
        <taxon>Eukaryota</taxon>
        <taxon>Metazoa</taxon>
        <taxon>Chordata</taxon>
        <taxon>Tunicata</taxon>
        <taxon>Ascidiacea</taxon>
        <taxon>Phlebobranchia</taxon>
        <taxon>Cionidae</taxon>
        <taxon>Ciona</taxon>
    </lineage>
</organism>
<keyword evidence="5 8" id="KW-0342">GTP-binding</keyword>
<feature type="binding site" evidence="9">
    <location>
        <position position="203"/>
    </location>
    <ligand>
        <name>Mg(2+)</name>
        <dbReference type="ChEBI" id="CHEBI:18420"/>
    </ligand>
</feature>
<feature type="binding site" evidence="8">
    <location>
        <position position="348"/>
    </location>
    <ligand>
        <name>GTP</name>
        <dbReference type="ChEBI" id="CHEBI:37565"/>
    </ligand>
</feature>
<dbReference type="AlphaFoldDB" id="H2ZFG0"/>
<dbReference type="InParanoid" id="H2ZFG0"/>
<dbReference type="Ensembl" id="ENSCSAVT00000016507.1">
    <property type="protein sequence ID" value="ENSCSAVP00000016326.1"/>
    <property type="gene ID" value="ENSCSAVG00000009610.1"/>
</dbReference>
<feature type="binding site" evidence="9">
    <location>
        <position position="72"/>
    </location>
    <ligand>
        <name>Mg(2+)</name>
        <dbReference type="ChEBI" id="CHEBI:18420"/>
    </ligand>
</feature>
<evidence type="ECO:0000256" key="6">
    <source>
        <dbReference type="ARBA" id="ARBA00023224"/>
    </source>
</evidence>
<dbReference type="PROSITE" id="PS51882">
    <property type="entry name" value="G_ALPHA"/>
    <property type="match status" value="1"/>
</dbReference>
<sequence length="374" mass="43049">VCIAWVCGVRILQLFLHTKKREKMGCAPSRSDEEKGSKKASDMIDKQLKKDQEAARKEVKLLLLGAGESGKSTIAKQMKILHQDGFSESERFSRKHRPVRMVAILKAMEGMRLNIQFGDPQRADDGKKLRAAAMQMEDVDLSTDIGESLKLLWKDDGIKQCYGRSREYQLNDSAAYYLDELDRICETTYIPTEQDVLRTRVKTTGIIETTFEYKNLNFTLIDVGGQRSERKKWIHCFQDVTAIIFCVGLSAYDQVLAEDEETNRMRESLKLFESICNNPFFANTSMILFLNKKDLFEEKIKTSPLTICFPEYMGENDYTAASEYVREQFELQNKHAEKKEIYTHFTCATDTGNVRFVFDAVSDVLMRKILDTVF</sequence>
<dbReference type="GO" id="GO:0007188">
    <property type="term" value="P:adenylate cyclase-modulating G protein-coupled receptor signaling pathway"/>
    <property type="evidence" value="ECO:0007669"/>
    <property type="project" value="InterPro"/>
</dbReference>
<dbReference type="GO" id="GO:0001664">
    <property type="term" value="F:G protein-coupled receptor binding"/>
    <property type="evidence" value="ECO:0007669"/>
    <property type="project" value="TreeGrafter"/>
</dbReference>
<keyword evidence="4 9" id="KW-0460">Magnesium</keyword>
<dbReference type="PANTHER" id="PTHR10218:SF302">
    <property type="entry name" value="GUANINE NUCLEOTIDE-BINDING PROTEIN ALPHA-5 SUBUNIT"/>
    <property type="match status" value="1"/>
</dbReference>
<dbReference type="GO" id="GO:0003924">
    <property type="term" value="F:GTPase activity"/>
    <property type="evidence" value="ECO:0007669"/>
    <property type="project" value="InterPro"/>
</dbReference>
<dbReference type="SMART" id="SM00275">
    <property type="entry name" value="G_alpha"/>
    <property type="match status" value="1"/>
</dbReference>
<protein>
    <submittedName>
        <fullName evidence="11">Uncharacterized protein</fullName>
    </submittedName>
</protein>
<evidence type="ECO:0000256" key="5">
    <source>
        <dbReference type="ARBA" id="ARBA00023134"/>
    </source>
</evidence>
<dbReference type="GO" id="GO:0005737">
    <property type="term" value="C:cytoplasm"/>
    <property type="evidence" value="ECO:0007669"/>
    <property type="project" value="TreeGrafter"/>
</dbReference>
<evidence type="ECO:0000256" key="2">
    <source>
        <dbReference type="ARBA" id="ARBA00022723"/>
    </source>
</evidence>
<name>H2ZFG0_CIOSA</name>
<dbReference type="GO" id="GO:0005525">
    <property type="term" value="F:GTP binding"/>
    <property type="evidence" value="ECO:0007669"/>
    <property type="project" value="UniProtKB-KW"/>
</dbReference>
<dbReference type="FunFam" id="3.40.50.300:FF:000692">
    <property type="entry name" value="Guanine nucleotide-binding protein subunit alpha"/>
    <property type="match status" value="1"/>
</dbReference>
<feature type="compositionally biased region" description="Basic and acidic residues" evidence="10">
    <location>
        <begin position="30"/>
        <end position="43"/>
    </location>
</feature>
<proteinExistence type="predicted"/>
<dbReference type="FunFam" id="3.40.50.300:FF:000041">
    <property type="entry name" value="Guanine nucleotide-binding protein G(I) subunit alpha"/>
    <property type="match status" value="1"/>
</dbReference>
<accession>H2ZFG0</accession>
<dbReference type="STRING" id="51511.ENSCSAVP00000016326"/>
<reference evidence="11" key="3">
    <citation type="submission" date="2025-09" db="UniProtKB">
        <authorList>
            <consortium name="Ensembl"/>
        </authorList>
    </citation>
    <scope>IDENTIFICATION</scope>
</reference>
<dbReference type="SUPFAM" id="SSF52540">
    <property type="entry name" value="P-loop containing nucleoside triphosphate hydrolases"/>
    <property type="match status" value="1"/>
</dbReference>
<evidence type="ECO:0000256" key="9">
    <source>
        <dbReference type="PIRSR" id="PIRSR601019-2"/>
    </source>
</evidence>
<dbReference type="SUPFAM" id="SSF47895">
    <property type="entry name" value="Transducin (alpha subunit), insertion domain"/>
    <property type="match status" value="1"/>
</dbReference>
<comment type="subunit">
    <text evidence="1">G proteins are composed of 3 units; alpha, beta and gamma. The alpha chain contains the guanine nucleotide binding site.</text>
</comment>
<evidence type="ECO:0000256" key="8">
    <source>
        <dbReference type="PIRSR" id="PIRSR601019-1"/>
    </source>
</evidence>
<dbReference type="InterPro" id="IPR001408">
    <property type="entry name" value="Gprotein_alpha_I"/>
</dbReference>
<dbReference type="FunCoup" id="H2ZFG0">
    <property type="interactions" value="2"/>
</dbReference>
<dbReference type="PRINTS" id="PR00318">
    <property type="entry name" value="GPROTEINA"/>
</dbReference>
<feature type="binding site" evidence="8">
    <location>
        <begin position="222"/>
        <end position="226"/>
    </location>
    <ligand>
        <name>GTP</name>
        <dbReference type="ChEBI" id="CHEBI:37565"/>
    </ligand>
</feature>
<evidence type="ECO:0000313" key="12">
    <source>
        <dbReference type="Proteomes" id="UP000007875"/>
    </source>
</evidence>
<dbReference type="FunFam" id="1.10.400.10:FF:000002">
    <property type="entry name" value="guanine nucleotide-binding protein G(Q) subunit alpha"/>
    <property type="match status" value="1"/>
</dbReference>
<reference evidence="11" key="2">
    <citation type="submission" date="2025-08" db="UniProtKB">
        <authorList>
            <consortium name="Ensembl"/>
        </authorList>
    </citation>
    <scope>IDENTIFICATION</scope>
</reference>
<evidence type="ECO:0000256" key="1">
    <source>
        <dbReference type="ARBA" id="ARBA00011356"/>
    </source>
</evidence>
<keyword evidence="3 8" id="KW-0547">Nucleotide-binding</keyword>
<dbReference type="InterPro" id="IPR011025">
    <property type="entry name" value="GproteinA_insert"/>
</dbReference>
<dbReference type="GO" id="GO:0005834">
    <property type="term" value="C:heterotrimeric G-protein complex"/>
    <property type="evidence" value="ECO:0007669"/>
    <property type="project" value="TreeGrafter"/>
</dbReference>
<dbReference type="GeneTree" id="ENSGT00940000165593"/>
<dbReference type="HOGENOM" id="CLU_014184_6_0_1"/>
<evidence type="ECO:0000256" key="7">
    <source>
        <dbReference type="ARBA" id="ARBA00023288"/>
    </source>
</evidence>
<dbReference type="CDD" id="cd00066">
    <property type="entry name" value="G-alpha"/>
    <property type="match status" value="1"/>
</dbReference>
<dbReference type="InterPro" id="IPR027417">
    <property type="entry name" value="P-loop_NTPase"/>
</dbReference>
<feature type="binding site" evidence="8">
    <location>
        <begin position="172"/>
        <end position="173"/>
    </location>
    <ligand>
        <name>GTP</name>
        <dbReference type="ChEBI" id="CHEBI:37565"/>
    </ligand>
</feature>
<keyword evidence="12" id="KW-1185">Reference proteome</keyword>
<dbReference type="InterPro" id="IPR001019">
    <property type="entry name" value="Gprotein_alpha_su"/>
</dbReference>
<evidence type="ECO:0000256" key="10">
    <source>
        <dbReference type="SAM" id="MobiDB-lite"/>
    </source>
</evidence>
<dbReference type="Gene3D" id="1.10.400.10">
    <property type="entry name" value="GI Alpha 1, domain 2-like"/>
    <property type="match status" value="1"/>
</dbReference>
<dbReference type="PRINTS" id="PR00441">
    <property type="entry name" value="GPROTEINAI"/>
</dbReference>
<evidence type="ECO:0000256" key="3">
    <source>
        <dbReference type="ARBA" id="ARBA00022741"/>
    </source>
</evidence>